<organism evidence="2 3">
    <name type="scientific">Leuconostoc suionicum</name>
    <dbReference type="NCBI Taxonomy" id="1511761"/>
    <lineage>
        <taxon>Bacteria</taxon>
        <taxon>Bacillati</taxon>
        <taxon>Bacillota</taxon>
        <taxon>Bacilli</taxon>
        <taxon>Lactobacillales</taxon>
        <taxon>Lactobacillaceae</taxon>
        <taxon>Leuconostoc</taxon>
    </lineage>
</organism>
<dbReference type="EMBL" id="OKQR01000006">
    <property type="protein sequence ID" value="SPD94928.1"/>
    <property type="molecule type" value="Genomic_DNA"/>
</dbReference>
<dbReference type="AlphaFoldDB" id="A0A2N9KHN3"/>
<reference evidence="1 4" key="2">
    <citation type="submission" date="2018-02" db="EMBL/GenBank/DDBJ databases">
        <authorList>
            <person name="Rodrigo-Torres L."/>
            <person name="Arahal R. D."/>
            <person name="Lucena T."/>
        </authorList>
    </citation>
    <scope>NUCLEOTIDE SEQUENCE [LARGE SCALE GENOMIC DNA]</scope>
    <source>
        <strain evidence="1 4">CECT 8486</strain>
    </source>
</reference>
<proteinExistence type="predicted"/>
<dbReference type="EMBL" id="OKQU01000005">
    <property type="protein sequence ID" value="SPE09791.1"/>
    <property type="molecule type" value="Genomic_DNA"/>
</dbReference>
<keyword evidence="4" id="KW-1185">Reference proteome</keyword>
<sequence length="36" mass="4228">MELEQFKKLNQETLTKVNGGDLLRGMCRIMNNAHFF</sequence>
<dbReference type="Proteomes" id="UP000239237">
    <property type="component" value="Unassembled WGS sequence"/>
</dbReference>
<evidence type="ECO:0000313" key="4">
    <source>
        <dbReference type="Proteomes" id="UP000239237"/>
    </source>
</evidence>
<name>A0A2N9KHN3_9LACO</name>
<dbReference type="Proteomes" id="UP000237923">
    <property type="component" value="Unassembled WGS sequence"/>
</dbReference>
<evidence type="ECO:0008006" key="5">
    <source>
        <dbReference type="Google" id="ProtNLM"/>
    </source>
</evidence>
<reference evidence="2 3" key="1">
    <citation type="submission" date="2018-02" db="EMBL/GenBank/DDBJ databases">
        <authorList>
            <person name="Cohen D.B."/>
            <person name="Kent A.D."/>
        </authorList>
    </citation>
    <scope>NUCLEOTIDE SEQUENCE [LARGE SCALE GENOMIC DNA]</scope>
    <source>
        <strain evidence="2 3">CECT 9216</strain>
    </source>
</reference>
<evidence type="ECO:0000313" key="1">
    <source>
        <dbReference type="EMBL" id="SPD94928.1"/>
    </source>
</evidence>
<protein>
    <recommendedName>
        <fullName evidence="5">COMC family protein</fullName>
    </recommendedName>
</protein>
<evidence type="ECO:0000313" key="2">
    <source>
        <dbReference type="EMBL" id="SPE09791.1"/>
    </source>
</evidence>
<gene>
    <name evidence="1" type="ORF">LES8486_01986</name>
    <name evidence="2" type="ORF">LES9216_01986</name>
</gene>
<evidence type="ECO:0000313" key="3">
    <source>
        <dbReference type="Proteomes" id="UP000237923"/>
    </source>
</evidence>
<accession>A0A2N9KHN3</accession>